<dbReference type="eggNOG" id="ENOG502ZEK0">
    <property type="taxonomic scope" value="Bacteria"/>
</dbReference>
<organism evidence="1 2">
    <name type="scientific">Alistipes indistinctus YIT 12060</name>
    <dbReference type="NCBI Taxonomy" id="742725"/>
    <lineage>
        <taxon>Bacteria</taxon>
        <taxon>Pseudomonadati</taxon>
        <taxon>Bacteroidota</taxon>
        <taxon>Bacteroidia</taxon>
        <taxon>Bacteroidales</taxon>
        <taxon>Rikenellaceae</taxon>
        <taxon>Alistipes</taxon>
    </lineage>
</organism>
<proteinExistence type="predicted"/>
<dbReference type="STRING" id="742725.HMPREF9450_00274"/>
<dbReference type="GeneID" id="92816696"/>
<gene>
    <name evidence="1" type="ORF">HMPREF9450_00274</name>
</gene>
<name>G5H5R4_9BACT</name>
<protein>
    <submittedName>
        <fullName evidence="1">Uncharacterized protein</fullName>
    </submittedName>
</protein>
<dbReference type="OrthoDB" id="1098497at2"/>
<dbReference type="Proteomes" id="UP000006008">
    <property type="component" value="Unassembled WGS sequence"/>
</dbReference>
<comment type="caution">
    <text evidence="1">The sequence shown here is derived from an EMBL/GenBank/DDBJ whole genome shotgun (WGS) entry which is preliminary data.</text>
</comment>
<sequence length="168" mass="18650">MKKLGKYEGIVRLFLLLIVLPIAVYQLSLRSTVGLWIEVCRSERRIAESRTDSVSLSAAGTVHSIVPDTTDRIAGGGLLDSLGRFQADGKIAVVRYTPYLTRDGNDFALRTAEIVLSGTFSPLLKTLDRLERSLPDGRFLSTEFKTVRRGRQSSLQLTILVQQLTDKP</sequence>
<dbReference type="AlphaFoldDB" id="G5H5R4"/>
<evidence type="ECO:0000313" key="2">
    <source>
        <dbReference type="Proteomes" id="UP000006008"/>
    </source>
</evidence>
<evidence type="ECO:0000313" key="1">
    <source>
        <dbReference type="EMBL" id="EHB93503.1"/>
    </source>
</evidence>
<keyword evidence="2" id="KW-1185">Reference proteome</keyword>
<reference evidence="1 2" key="1">
    <citation type="submission" date="2011-08" db="EMBL/GenBank/DDBJ databases">
        <title>The Genome Sequence of Alistipes indistinctus YIT 12060.</title>
        <authorList>
            <consortium name="The Broad Institute Genome Sequencing Platform"/>
            <person name="Earl A."/>
            <person name="Ward D."/>
            <person name="Feldgarden M."/>
            <person name="Gevers D."/>
            <person name="Morotomi M."/>
            <person name="Young S.K."/>
            <person name="Zeng Q."/>
            <person name="Gargeya S."/>
            <person name="Fitzgerald M."/>
            <person name="Haas B."/>
            <person name="Abouelleil A."/>
            <person name="Alvarado L."/>
            <person name="Arachchi H.M."/>
            <person name="Berlin A."/>
            <person name="Brown A."/>
            <person name="Chapman S.B."/>
            <person name="Chen Z."/>
            <person name="Dunbar C."/>
            <person name="Freedman E."/>
            <person name="Gearin G."/>
            <person name="Gellesch M."/>
            <person name="Goldberg J."/>
            <person name="Griggs A."/>
            <person name="Gujja S."/>
            <person name="Heiman D."/>
            <person name="Howarth C."/>
            <person name="Larson L."/>
            <person name="Lui A."/>
            <person name="MacDonald P.J.P."/>
            <person name="Montmayeur A."/>
            <person name="Murphy C."/>
            <person name="Neiman D."/>
            <person name="Pearson M."/>
            <person name="Priest M."/>
            <person name="Roberts A."/>
            <person name="Saif S."/>
            <person name="Shea T."/>
            <person name="Shenoy N."/>
            <person name="Sisk P."/>
            <person name="Stolte C."/>
            <person name="Sykes S."/>
            <person name="Wortman J."/>
            <person name="Nusbaum C."/>
            <person name="Birren B."/>
        </authorList>
    </citation>
    <scope>NUCLEOTIDE SEQUENCE [LARGE SCALE GENOMIC DNA]</scope>
    <source>
        <strain evidence="1 2">YIT 12060</strain>
    </source>
</reference>
<dbReference type="HOGENOM" id="CLU_1583108_0_0_10"/>
<dbReference type="PATRIC" id="fig|742725.3.peg.313"/>
<accession>G5H5R4</accession>
<dbReference type="EMBL" id="ADLD01000003">
    <property type="protein sequence ID" value="EHB93503.1"/>
    <property type="molecule type" value="Genomic_DNA"/>
</dbReference>
<dbReference type="RefSeq" id="WP_009133080.1">
    <property type="nucleotide sequence ID" value="NZ_CP102250.1"/>
</dbReference>